<evidence type="ECO:0000256" key="2">
    <source>
        <dbReference type="SAM" id="Phobius"/>
    </source>
</evidence>
<name>A0ABQ7TF51_PHRPL</name>
<evidence type="ECO:0000256" key="1">
    <source>
        <dbReference type="SAM" id="MobiDB-lite"/>
    </source>
</evidence>
<feature type="compositionally biased region" description="Basic and acidic residues" evidence="1">
    <location>
        <begin position="328"/>
        <end position="340"/>
    </location>
</feature>
<evidence type="ECO:0000313" key="3">
    <source>
        <dbReference type="EMBL" id="KAH0628362.1"/>
    </source>
</evidence>
<reference evidence="3 4" key="1">
    <citation type="journal article" date="2022" name="Gigascience">
        <title>A chromosome-level genome assembly and annotation of the desert horned lizard, Phrynosoma platyrhinos, provides insight into chromosomal rearrangements among reptiles.</title>
        <authorList>
            <person name="Koochekian N."/>
            <person name="Ascanio A."/>
            <person name="Farleigh K."/>
            <person name="Card D.C."/>
            <person name="Schield D.R."/>
            <person name="Castoe T.A."/>
            <person name="Jezkova T."/>
        </authorList>
    </citation>
    <scope>NUCLEOTIDE SEQUENCE [LARGE SCALE GENOMIC DNA]</scope>
    <source>
        <strain evidence="3">NK-2021</strain>
    </source>
</reference>
<evidence type="ECO:0000313" key="4">
    <source>
        <dbReference type="Proteomes" id="UP000826234"/>
    </source>
</evidence>
<keyword evidence="2" id="KW-0472">Membrane</keyword>
<gene>
    <name evidence="3" type="ORF">JD844_009418</name>
</gene>
<feature type="compositionally biased region" description="Pro residues" evidence="1">
    <location>
        <begin position="369"/>
        <end position="388"/>
    </location>
</feature>
<proteinExistence type="predicted"/>
<feature type="transmembrane region" description="Helical" evidence="2">
    <location>
        <begin position="40"/>
        <end position="59"/>
    </location>
</feature>
<protein>
    <submittedName>
        <fullName evidence="3">Uncharacterized protein</fullName>
    </submittedName>
</protein>
<organism evidence="3 4">
    <name type="scientific">Phrynosoma platyrhinos</name>
    <name type="common">Desert horned lizard</name>
    <dbReference type="NCBI Taxonomy" id="52577"/>
    <lineage>
        <taxon>Eukaryota</taxon>
        <taxon>Metazoa</taxon>
        <taxon>Chordata</taxon>
        <taxon>Craniata</taxon>
        <taxon>Vertebrata</taxon>
        <taxon>Euteleostomi</taxon>
        <taxon>Lepidosauria</taxon>
        <taxon>Squamata</taxon>
        <taxon>Bifurcata</taxon>
        <taxon>Unidentata</taxon>
        <taxon>Episquamata</taxon>
        <taxon>Toxicofera</taxon>
        <taxon>Iguania</taxon>
        <taxon>Phrynosomatidae</taxon>
        <taxon>Phrynosomatinae</taxon>
        <taxon>Phrynosoma</taxon>
    </lineage>
</organism>
<feature type="non-terminal residue" evidence="3">
    <location>
        <position position="388"/>
    </location>
</feature>
<feature type="region of interest" description="Disordered" evidence="1">
    <location>
        <begin position="323"/>
        <end position="388"/>
    </location>
</feature>
<feature type="transmembrane region" description="Helical" evidence="2">
    <location>
        <begin position="227"/>
        <end position="251"/>
    </location>
</feature>
<keyword evidence="2" id="KW-0812">Transmembrane</keyword>
<dbReference type="Proteomes" id="UP000826234">
    <property type="component" value="Unassembled WGS sequence"/>
</dbReference>
<dbReference type="EMBL" id="JAIPUX010000439">
    <property type="protein sequence ID" value="KAH0628362.1"/>
    <property type="molecule type" value="Genomic_DNA"/>
</dbReference>
<keyword evidence="2" id="KW-1133">Transmembrane helix</keyword>
<keyword evidence="4" id="KW-1185">Reference proteome</keyword>
<comment type="caution">
    <text evidence="3">The sequence shown here is derived from an EMBL/GenBank/DDBJ whole genome shotgun (WGS) entry which is preliminary data.</text>
</comment>
<sequence>MLHSVSQSHGDVTVSYHRMLHKGFQVENTRPAQKNDLRRGPVFLMNLLPFMILFSLIFTRATEAFSRLLVTIHDEKEEKEKEVASDTKHVIIQPTVHTIYIKKDIPVHHAEASGNKNNEALKLRNSLESLRKYLEDISIKKAEEEQPSSGGEHPEVLREEFGPHYHTMNTEEPPLELPIEELQVNGLFEDRPKDLFFRPVPLSDKADETQERVQRITNEDRRARETVLLGVSSATLAILLLLTVFCVVSIYHCSKQYTYWDNLSLTSSEQRALFGPSYYQSDSSTAQAQGALRAEPTSAPTAQTKLTRTLTFSATFHAVDEVSSFSDESTRTTEKVRSADQSETEQSDTGALGAPKHLAVGPVSAPQPALVPPPSAPQGALAPPPPSA</sequence>
<accession>A0ABQ7TF51</accession>